<name>A0A4Y2I154_ARAVE</name>
<accession>A0A4Y2I154</accession>
<gene>
    <name evidence="2" type="ORF">AVEN_238065_1</name>
</gene>
<comment type="caution">
    <text evidence="2">The sequence shown here is derived from an EMBL/GenBank/DDBJ whole genome shotgun (WGS) entry which is preliminary data.</text>
</comment>
<organism evidence="2 3">
    <name type="scientific">Araneus ventricosus</name>
    <name type="common">Orbweaver spider</name>
    <name type="synonym">Epeira ventricosa</name>
    <dbReference type="NCBI Taxonomy" id="182803"/>
    <lineage>
        <taxon>Eukaryota</taxon>
        <taxon>Metazoa</taxon>
        <taxon>Ecdysozoa</taxon>
        <taxon>Arthropoda</taxon>
        <taxon>Chelicerata</taxon>
        <taxon>Arachnida</taxon>
        <taxon>Araneae</taxon>
        <taxon>Araneomorphae</taxon>
        <taxon>Entelegynae</taxon>
        <taxon>Araneoidea</taxon>
        <taxon>Araneidae</taxon>
        <taxon>Araneus</taxon>
    </lineage>
</organism>
<evidence type="ECO:0000313" key="3">
    <source>
        <dbReference type="Proteomes" id="UP000499080"/>
    </source>
</evidence>
<protein>
    <submittedName>
        <fullName evidence="2">Uncharacterized protein</fullName>
    </submittedName>
</protein>
<feature type="compositionally biased region" description="Acidic residues" evidence="1">
    <location>
        <begin position="87"/>
        <end position="99"/>
    </location>
</feature>
<sequence length="114" mass="12950">MDLYPKIEDSYQILDATRPWKVRLLVHLCAYGHSNSKTQQGRHPINRQHQNNIKGGADLSGCRHSFSSRHCLDDHAIIGHLLVKEKDDEEEGENEDGDDTQTKKVTWTQTDGGL</sequence>
<dbReference type="EMBL" id="BGPR01002282">
    <property type="protein sequence ID" value="GBM70906.1"/>
    <property type="molecule type" value="Genomic_DNA"/>
</dbReference>
<keyword evidence="3" id="KW-1185">Reference proteome</keyword>
<proteinExistence type="predicted"/>
<feature type="region of interest" description="Disordered" evidence="1">
    <location>
        <begin position="83"/>
        <end position="114"/>
    </location>
</feature>
<reference evidence="2 3" key="1">
    <citation type="journal article" date="2019" name="Sci. Rep.">
        <title>Orb-weaving spider Araneus ventricosus genome elucidates the spidroin gene catalogue.</title>
        <authorList>
            <person name="Kono N."/>
            <person name="Nakamura H."/>
            <person name="Ohtoshi R."/>
            <person name="Moran D.A.P."/>
            <person name="Shinohara A."/>
            <person name="Yoshida Y."/>
            <person name="Fujiwara M."/>
            <person name="Mori M."/>
            <person name="Tomita M."/>
            <person name="Arakawa K."/>
        </authorList>
    </citation>
    <scope>NUCLEOTIDE SEQUENCE [LARGE SCALE GENOMIC DNA]</scope>
</reference>
<dbReference type="AlphaFoldDB" id="A0A4Y2I154"/>
<evidence type="ECO:0000256" key="1">
    <source>
        <dbReference type="SAM" id="MobiDB-lite"/>
    </source>
</evidence>
<dbReference type="Proteomes" id="UP000499080">
    <property type="component" value="Unassembled WGS sequence"/>
</dbReference>
<feature type="compositionally biased region" description="Polar residues" evidence="1">
    <location>
        <begin position="36"/>
        <end position="53"/>
    </location>
</feature>
<feature type="region of interest" description="Disordered" evidence="1">
    <location>
        <begin position="36"/>
        <end position="56"/>
    </location>
</feature>
<feature type="compositionally biased region" description="Polar residues" evidence="1">
    <location>
        <begin position="103"/>
        <end position="114"/>
    </location>
</feature>
<evidence type="ECO:0000313" key="2">
    <source>
        <dbReference type="EMBL" id="GBM70906.1"/>
    </source>
</evidence>